<keyword evidence="1" id="KW-0732">Signal</keyword>
<dbReference type="Proteomes" id="UP000273405">
    <property type="component" value="Unassembled WGS sequence"/>
</dbReference>
<dbReference type="EMBL" id="RAWG01000069">
    <property type="protein sequence ID" value="RKH43276.1"/>
    <property type="molecule type" value="Genomic_DNA"/>
</dbReference>
<evidence type="ECO:0000256" key="1">
    <source>
        <dbReference type="SAM" id="SignalP"/>
    </source>
</evidence>
<name>A0A3A8NG14_9BACT</name>
<comment type="caution">
    <text evidence="2">The sequence shown here is derived from an EMBL/GenBank/DDBJ whole genome shotgun (WGS) entry which is preliminary data.</text>
</comment>
<feature type="chain" id="PRO_5017327575" description="DUF3108 domain-containing protein" evidence="1">
    <location>
        <begin position="40"/>
        <end position="213"/>
    </location>
</feature>
<keyword evidence="3" id="KW-1185">Reference proteome</keyword>
<reference evidence="3" key="1">
    <citation type="submission" date="2018-09" db="EMBL/GenBank/DDBJ databases">
        <authorList>
            <person name="Livingstone P.G."/>
            <person name="Whitworth D.E."/>
        </authorList>
    </citation>
    <scope>NUCLEOTIDE SEQUENCE [LARGE SCALE GENOMIC DNA]</scope>
    <source>
        <strain evidence="3">CA040B</strain>
    </source>
</reference>
<accession>A0A3A8NG14</accession>
<dbReference type="AlphaFoldDB" id="A0A3A8NG14"/>
<evidence type="ECO:0008006" key="4">
    <source>
        <dbReference type="Google" id="ProtNLM"/>
    </source>
</evidence>
<proteinExistence type="predicted"/>
<sequence>MGAALSVRDSSSDKRGALARRGMAVLALLLCLGGPAAHAEDGAPNALFGLPLVAKQGGWARYVNTSADGPSRFVFKVGGTGRHEGKRGRWILLEVDVPATGRVRFDFLVEGERFSAKSVLLMRLHVPGRPPSDTVAPFNQPGAERLPHLLRQSTETVDGKKLAVTEYSYPMGITAQWSPGVPALGLVRVSGTQSFLLEAFGVGGDPWKGADGP</sequence>
<dbReference type="OrthoDB" id="5382906at2"/>
<feature type="signal peptide" evidence="1">
    <location>
        <begin position="1"/>
        <end position="39"/>
    </location>
</feature>
<organism evidence="2 3">
    <name type="scientific">Corallococcus sicarius</name>
    <dbReference type="NCBI Taxonomy" id="2316726"/>
    <lineage>
        <taxon>Bacteria</taxon>
        <taxon>Pseudomonadati</taxon>
        <taxon>Myxococcota</taxon>
        <taxon>Myxococcia</taxon>
        <taxon>Myxococcales</taxon>
        <taxon>Cystobacterineae</taxon>
        <taxon>Myxococcaceae</taxon>
        <taxon>Corallococcus</taxon>
    </lineage>
</organism>
<evidence type="ECO:0000313" key="3">
    <source>
        <dbReference type="Proteomes" id="UP000273405"/>
    </source>
</evidence>
<evidence type="ECO:0000313" key="2">
    <source>
        <dbReference type="EMBL" id="RKH43276.1"/>
    </source>
</evidence>
<protein>
    <recommendedName>
        <fullName evidence="4">DUF3108 domain-containing protein</fullName>
    </recommendedName>
</protein>
<gene>
    <name evidence="2" type="ORF">D7X12_13635</name>
</gene>